<feature type="region of interest" description="Disordered" evidence="1">
    <location>
        <begin position="32"/>
        <end position="121"/>
    </location>
</feature>
<feature type="compositionally biased region" description="Basic and acidic residues" evidence="1">
    <location>
        <begin position="138"/>
        <end position="148"/>
    </location>
</feature>
<gene>
    <name evidence="3" type="ORF">DET56_103174</name>
</gene>
<feature type="compositionally biased region" description="Polar residues" evidence="1">
    <location>
        <begin position="165"/>
        <end position="174"/>
    </location>
</feature>
<feature type="transmembrane region" description="Helical" evidence="2">
    <location>
        <begin position="6"/>
        <end position="29"/>
    </location>
</feature>
<sequence>MGLFEWIFNNLYIVAVIAFALFSFIGKAAKSADPNKKRANNGMPTFGGSGDSDGNDRSRGNTAPQQSSAPSDPRYDEQYDERYDERYDDDQYDDRYDQPYSEPATTSARPVDDDLGGRSSLGGMANSLEEQMKVMEQRQREIRERLDRISTANTPVVSDSGWDEVSSTESGSSQLRREDIRTGVLWAEVLGAPRSKQPFGTRGKL</sequence>
<keyword evidence="2" id="KW-1133">Transmembrane helix</keyword>
<name>A0A855YDM4_9BACL</name>
<dbReference type="Proteomes" id="UP000247078">
    <property type="component" value="Unassembled WGS sequence"/>
</dbReference>
<evidence type="ECO:0000313" key="4">
    <source>
        <dbReference type="Proteomes" id="UP000247078"/>
    </source>
</evidence>
<keyword evidence="2" id="KW-0812">Transmembrane</keyword>
<dbReference type="EMBL" id="QGTZ01000003">
    <property type="protein sequence ID" value="PWW43127.1"/>
    <property type="molecule type" value="Genomic_DNA"/>
</dbReference>
<feature type="compositionally biased region" description="Basic and acidic residues" evidence="1">
    <location>
        <begin position="73"/>
        <end position="85"/>
    </location>
</feature>
<protein>
    <submittedName>
        <fullName evidence="3">Uncharacterized protein</fullName>
    </submittedName>
</protein>
<reference evidence="3 4" key="1">
    <citation type="submission" date="2018-05" db="EMBL/GenBank/DDBJ databases">
        <title>Freshwater and sediment microbial communities from various areas in North America, analyzing microbe dynamics in response to fracking.</title>
        <authorList>
            <person name="Lamendella R."/>
        </authorList>
    </citation>
    <scope>NUCLEOTIDE SEQUENCE [LARGE SCALE GENOMIC DNA]</scope>
    <source>
        <strain evidence="3 4">DB-3</strain>
    </source>
</reference>
<accession>A0A855YDM4</accession>
<organism evidence="3 4">
    <name type="scientific">Paenibacillus pabuli</name>
    <dbReference type="NCBI Taxonomy" id="1472"/>
    <lineage>
        <taxon>Bacteria</taxon>
        <taxon>Bacillati</taxon>
        <taxon>Bacillota</taxon>
        <taxon>Bacilli</taxon>
        <taxon>Bacillales</taxon>
        <taxon>Paenibacillaceae</taxon>
        <taxon>Paenibacillus</taxon>
    </lineage>
</organism>
<evidence type="ECO:0000256" key="1">
    <source>
        <dbReference type="SAM" id="MobiDB-lite"/>
    </source>
</evidence>
<feature type="region of interest" description="Disordered" evidence="1">
    <location>
        <begin position="138"/>
        <end position="176"/>
    </location>
</feature>
<dbReference type="AlphaFoldDB" id="A0A855YDM4"/>
<proteinExistence type="predicted"/>
<comment type="caution">
    <text evidence="3">The sequence shown here is derived from an EMBL/GenBank/DDBJ whole genome shotgun (WGS) entry which is preliminary data.</text>
</comment>
<keyword evidence="2" id="KW-0472">Membrane</keyword>
<dbReference type="RefSeq" id="WP_109998763.1">
    <property type="nucleotide sequence ID" value="NZ_QGTZ01000003.1"/>
</dbReference>
<evidence type="ECO:0000313" key="3">
    <source>
        <dbReference type="EMBL" id="PWW43127.1"/>
    </source>
</evidence>
<evidence type="ECO:0000256" key="2">
    <source>
        <dbReference type="SAM" id="Phobius"/>
    </source>
</evidence>